<dbReference type="AlphaFoldDB" id="A0A2U9PQE1"/>
<dbReference type="EMBL" id="CP027541">
    <property type="protein sequence ID" value="AWT53979.1"/>
    <property type="molecule type" value="Genomic_DNA"/>
</dbReference>
<feature type="region of interest" description="Disordered" evidence="1">
    <location>
        <begin position="60"/>
        <end position="79"/>
    </location>
</feature>
<evidence type="ECO:0000313" key="3">
    <source>
        <dbReference type="Proteomes" id="UP000011200"/>
    </source>
</evidence>
<accession>A0A2U9PQE1</accession>
<sequence length="79" mass="8308">MTEAREQALRVLPLPYSLALRLRDAGVAPDVVSEYLSIDESALEGFYRIAEQKLAAALPAQGTGPVSSDVHPGGTSGQV</sequence>
<dbReference type="RefSeq" id="WP_003894422.1">
    <property type="nucleotide sequence ID" value="NZ_CP027541.1"/>
</dbReference>
<proteinExistence type="predicted"/>
<name>A0A2U9PQE1_MYCSE</name>
<dbReference type="Proteomes" id="UP000011200">
    <property type="component" value="Chromosome"/>
</dbReference>
<reference evidence="2 3" key="1">
    <citation type="journal article" date="2013" name="Genome Announc.">
        <title>Draft genome sequence of MKD8, a conjugal recipient Mycobacterium smegmatis strain.</title>
        <authorList>
            <person name="Gray T.A."/>
            <person name="Palumbo M.J."/>
            <person name="Derbyshire K.M."/>
        </authorList>
    </citation>
    <scope>NUCLEOTIDE SEQUENCE [LARGE SCALE GENOMIC DNA]</scope>
    <source>
        <strain evidence="2 3">MKD8</strain>
    </source>
</reference>
<gene>
    <name evidence="2" type="ORF">D806_030050</name>
</gene>
<evidence type="ECO:0000256" key="1">
    <source>
        <dbReference type="SAM" id="MobiDB-lite"/>
    </source>
</evidence>
<reference evidence="3" key="2">
    <citation type="submission" date="2018-03" db="EMBL/GenBank/DDBJ databases">
        <authorList>
            <person name="Derbyshire K."/>
            <person name="Gray T.A."/>
            <person name="Champion M."/>
        </authorList>
    </citation>
    <scope>NUCLEOTIDE SEQUENCE [LARGE SCALE GENOMIC DNA]</scope>
    <source>
        <strain evidence="3">MKD8</strain>
    </source>
</reference>
<evidence type="ECO:0000313" key="2">
    <source>
        <dbReference type="EMBL" id="AWT53979.1"/>
    </source>
</evidence>
<protein>
    <submittedName>
        <fullName evidence="2">Uncharacterized protein</fullName>
    </submittedName>
</protein>
<organism evidence="2 3">
    <name type="scientific">Mycolicibacterium smegmatis (strain MKD8)</name>
    <name type="common">Mycobacterium smegmatis</name>
    <dbReference type="NCBI Taxonomy" id="1214915"/>
    <lineage>
        <taxon>Bacteria</taxon>
        <taxon>Bacillati</taxon>
        <taxon>Actinomycetota</taxon>
        <taxon>Actinomycetes</taxon>
        <taxon>Mycobacteriales</taxon>
        <taxon>Mycobacteriaceae</taxon>
        <taxon>Mycolicibacterium</taxon>
    </lineage>
</organism>